<dbReference type="eggNOG" id="COG1485">
    <property type="taxonomic scope" value="Bacteria"/>
</dbReference>
<evidence type="ECO:0008006" key="3">
    <source>
        <dbReference type="Google" id="ProtNLM"/>
    </source>
</evidence>
<dbReference type="HOGENOM" id="CLU_437965_0_0_3"/>
<dbReference type="AlphaFoldDB" id="B4VPI7"/>
<name>B4VPI7_9CYAN</name>
<evidence type="ECO:0000313" key="1">
    <source>
        <dbReference type="EMBL" id="EDX76221.1"/>
    </source>
</evidence>
<reference evidence="1 2" key="1">
    <citation type="submission" date="2008-07" db="EMBL/GenBank/DDBJ databases">
        <authorList>
            <person name="Tandeau de Marsac N."/>
            <person name="Ferriera S."/>
            <person name="Johnson J."/>
            <person name="Kravitz S."/>
            <person name="Beeson K."/>
            <person name="Sutton G."/>
            <person name="Rogers Y.-H."/>
            <person name="Friedman R."/>
            <person name="Frazier M."/>
            <person name="Venter J.C."/>
        </authorList>
    </citation>
    <scope>NUCLEOTIDE SEQUENCE [LARGE SCALE GENOMIC DNA]</scope>
    <source>
        <strain evidence="1 2">PCC 7420</strain>
    </source>
</reference>
<evidence type="ECO:0000313" key="2">
    <source>
        <dbReference type="Proteomes" id="UP000003835"/>
    </source>
</evidence>
<dbReference type="RefSeq" id="WP_006100708.1">
    <property type="nucleotide sequence ID" value="NZ_DS989847.1"/>
</dbReference>
<dbReference type="Proteomes" id="UP000003835">
    <property type="component" value="Unassembled WGS sequence"/>
</dbReference>
<sequence length="619" mass="70084">MSSIEELITNKNPFAGHTVVTPLQIWGKSFPDVPSINAHASDAVFDAVAKVRCGERQTVGITITAEKGLGKSHIISRIRHHYQANSDALFIYMNKYDNLNKINTLFNQNVATSLKAFGSQGVMQWQELAATLLNEARNWNYTPQQYMAIFPKWLSKYSNKLGDMLTNLVLQVKPDIDNPYIVTAILWTLSSAHGRYAIHWLSGGELSQIQAETMGLANPKGEDREADALNNARQILDITSDYRVPVICFDELDIVAIDDNGFTVAQLVASLVKDLYNTLKRGAFLLAMYADTWSQQVRSLPQAEAVVARLASERADMQPLKLDYLNSDKVIELVSYWLQEFYDENQQTPPDPIYPFDENKLRELGKQKPTVRAVIRWCAENFKLSENGKTKNIVELCYQTQLDDIQRNIDILSEENNDDIADALKLACSTLQQQTIEGVTIDRVEEIQCNSVDQGYIHFKIVGTENEQEVKIGVAVLEQSGGKYQGAALRRLIDYKRYDLTRGCLVRSKKINSGAKRAQERVQKLLQEKGGEWVRLQSQDIIPLLAILFVYDNRESYELSEEQIFDFIKQKRLAIDNALIREILSDPSGQEPDNLTDDDLPMRIPQTVADVDNNIELNV</sequence>
<gene>
    <name evidence="1" type="ORF">MC7420_5655</name>
</gene>
<dbReference type="OrthoDB" id="474108at2"/>
<proteinExistence type="predicted"/>
<accession>B4VPI7</accession>
<keyword evidence="2" id="KW-1185">Reference proteome</keyword>
<dbReference type="STRING" id="118168.MC7420_5655"/>
<dbReference type="EMBL" id="DS989847">
    <property type="protein sequence ID" value="EDX76221.1"/>
    <property type="molecule type" value="Genomic_DNA"/>
</dbReference>
<organism evidence="1 2">
    <name type="scientific">Coleofasciculus chthonoplastes PCC 7420</name>
    <dbReference type="NCBI Taxonomy" id="118168"/>
    <lineage>
        <taxon>Bacteria</taxon>
        <taxon>Bacillati</taxon>
        <taxon>Cyanobacteriota</taxon>
        <taxon>Cyanophyceae</taxon>
        <taxon>Coleofasciculales</taxon>
        <taxon>Coleofasciculaceae</taxon>
        <taxon>Coleofasciculus</taxon>
    </lineage>
</organism>
<protein>
    <recommendedName>
        <fullName evidence="3">Orc1-like AAA ATPase domain-containing protein</fullName>
    </recommendedName>
</protein>